<evidence type="ECO:0000259" key="2">
    <source>
        <dbReference type="Pfam" id="PF01261"/>
    </source>
</evidence>
<dbReference type="Gene3D" id="3.20.20.150">
    <property type="entry name" value="Divalent-metal-dependent TIM barrel enzymes"/>
    <property type="match status" value="1"/>
</dbReference>
<dbReference type="Pfam" id="PF01261">
    <property type="entry name" value="AP_endonuc_2"/>
    <property type="match status" value="1"/>
</dbReference>
<feature type="signal peptide" evidence="1">
    <location>
        <begin position="1"/>
        <end position="19"/>
    </location>
</feature>
<evidence type="ECO:0000313" key="3">
    <source>
        <dbReference type="EMBL" id="PPK88053.1"/>
    </source>
</evidence>
<sequence>MKMTCLTFAALLLSPFLSAQEAPTIPAIGIVQDSLENDAVITAAGYGYLTASTQLLLSPRNVSEAEFQALLPGIRALEVPLYATNLFLPGELKVVGPDVDEAAVIGYVDTVLRRAQEAGLTLITWGSCGSRSLPDGFSRIEAAAQFVYMGKRVAEVAERYDMILALENLNTTECNFITTLREALEVVRAVDHPNFRLCVDIYHMLMNGEPASDIRGVGPYAVYSEIAEREHRAPPGVAGDDFTPYLRALKAEGYTGNIHIEARWGEVGEQGKPAYEEMMRQVREAYE</sequence>
<dbReference type="AlphaFoldDB" id="A0A2S6I983"/>
<protein>
    <submittedName>
        <fullName evidence="3">Sugar phosphate isomerase/epimerase</fullName>
    </submittedName>
</protein>
<feature type="domain" description="Xylose isomerase-like TIM barrel" evidence="2">
    <location>
        <begin position="58"/>
        <end position="281"/>
    </location>
</feature>
<proteinExistence type="predicted"/>
<dbReference type="RefSeq" id="WP_104418625.1">
    <property type="nucleotide sequence ID" value="NZ_PTJC01000005.1"/>
</dbReference>
<organism evidence="3 4">
    <name type="scientific">Neolewinella xylanilytica</name>
    <dbReference type="NCBI Taxonomy" id="1514080"/>
    <lineage>
        <taxon>Bacteria</taxon>
        <taxon>Pseudomonadati</taxon>
        <taxon>Bacteroidota</taxon>
        <taxon>Saprospiria</taxon>
        <taxon>Saprospirales</taxon>
        <taxon>Lewinellaceae</taxon>
        <taxon>Neolewinella</taxon>
    </lineage>
</organism>
<dbReference type="EMBL" id="PTJC01000005">
    <property type="protein sequence ID" value="PPK88053.1"/>
    <property type="molecule type" value="Genomic_DNA"/>
</dbReference>
<dbReference type="Proteomes" id="UP000237662">
    <property type="component" value="Unassembled WGS sequence"/>
</dbReference>
<comment type="caution">
    <text evidence="3">The sequence shown here is derived from an EMBL/GenBank/DDBJ whole genome shotgun (WGS) entry which is preliminary data.</text>
</comment>
<keyword evidence="4" id="KW-1185">Reference proteome</keyword>
<keyword evidence="1" id="KW-0732">Signal</keyword>
<dbReference type="InterPro" id="IPR050312">
    <property type="entry name" value="IolE/XylAMocC-like"/>
</dbReference>
<accession>A0A2S6I983</accession>
<dbReference type="SUPFAM" id="SSF51658">
    <property type="entry name" value="Xylose isomerase-like"/>
    <property type="match status" value="1"/>
</dbReference>
<dbReference type="OrthoDB" id="9814946at2"/>
<name>A0A2S6I983_9BACT</name>
<gene>
    <name evidence="3" type="ORF">CLV84_1016</name>
</gene>
<evidence type="ECO:0000256" key="1">
    <source>
        <dbReference type="SAM" id="SignalP"/>
    </source>
</evidence>
<keyword evidence="3" id="KW-0413">Isomerase</keyword>
<dbReference type="GO" id="GO:0016853">
    <property type="term" value="F:isomerase activity"/>
    <property type="evidence" value="ECO:0007669"/>
    <property type="project" value="UniProtKB-KW"/>
</dbReference>
<evidence type="ECO:0000313" key="4">
    <source>
        <dbReference type="Proteomes" id="UP000237662"/>
    </source>
</evidence>
<dbReference type="InterPro" id="IPR036237">
    <property type="entry name" value="Xyl_isomerase-like_sf"/>
</dbReference>
<feature type="chain" id="PRO_5015735561" evidence="1">
    <location>
        <begin position="20"/>
        <end position="287"/>
    </location>
</feature>
<dbReference type="PANTHER" id="PTHR12110">
    <property type="entry name" value="HYDROXYPYRUVATE ISOMERASE"/>
    <property type="match status" value="1"/>
</dbReference>
<dbReference type="InterPro" id="IPR013022">
    <property type="entry name" value="Xyl_isomerase-like_TIM-brl"/>
</dbReference>
<reference evidence="3 4" key="1">
    <citation type="submission" date="2018-02" db="EMBL/GenBank/DDBJ databases">
        <title>Genomic Encyclopedia of Archaeal and Bacterial Type Strains, Phase II (KMG-II): from individual species to whole genera.</title>
        <authorList>
            <person name="Goeker M."/>
        </authorList>
    </citation>
    <scope>NUCLEOTIDE SEQUENCE [LARGE SCALE GENOMIC DNA]</scope>
    <source>
        <strain evidence="3 4">DSM 29526</strain>
    </source>
</reference>